<evidence type="ECO:0000256" key="4">
    <source>
        <dbReference type="SAM" id="MobiDB-lite"/>
    </source>
</evidence>
<protein>
    <submittedName>
        <fullName evidence="6">PD-(D/E)XK nuclease family protein</fullName>
    </submittedName>
</protein>
<organism evidence="6 7">
    <name type="scientific">Actinomadura gamaensis</name>
    <dbReference type="NCBI Taxonomy" id="1763541"/>
    <lineage>
        <taxon>Bacteria</taxon>
        <taxon>Bacillati</taxon>
        <taxon>Actinomycetota</taxon>
        <taxon>Actinomycetes</taxon>
        <taxon>Streptosporangiales</taxon>
        <taxon>Thermomonosporaceae</taxon>
        <taxon>Actinomadura</taxon>
    </lineage>
</organism>
<dbReference type="Proteomes" id="UP001595872">
    <property type="component" value="Unassembled WGS sequence"/>
</dbReference>
<evidence type="ECO:0000256" key="1">
    <source>
        <dbReference type="ARBA" id="ARBA00022763"/>
    </source>
</evidence>
<dbReference type="InterPro" id="IPR038726">
    <property type="entry name" value="PDDEXK_AddAB-type"/>
</dbReference>
<gene>
    <name evidence="6" type="ORF">ACFPCY_21450</name>
</gene>
<feature type="region of interest" description="Disordered" evidence="4">
    <location>
        <begin position="280"/>
        <end position="303"/>
    </location>
</feature>
<evidence type="ECO:0000256" key="2">
    <source>
        <dbReference type="ARBA" id="ARBA00022806"/>
    </source>
</evidence>
<keyword evidence="2" id="KW-0378">Hydrolase</keyword>
<sequence>MNTTPPGTHGDPRLVRVGLPVLQQDPRSCPRAAALRVRPLVQADRGAPWAKLEDFALGPFMRVLDRIEHHGVELDRALAEDVSFRRCLPAHRHWTADAVRTYLAARERSERLRTDAGHPATLPVRHEWVAIHHAAQPDARGAQRYERCAWGRRYASADGSVRELWLLSVNELRLDRAPAQIAAAASVLASGVPATKSRHTRWYEPVGVNIPPARVRVIGVGCGDGEVEVLADWDVHEVSERYDELAKPVLTQVMGRSELVPGSDCVGCKALAECPEPPRTPGLLQVPAPARPRERRSVSASDLRRHSECPAAFHLTRVLHLNDGRPENAAIRRGRIVDAVLNERHTRRPRNGCRDVPVPEGLPDLPPDEADTATRMLAQHRGVCPLDGLPAHEQVLVQPRLTAYDPELDTVVIADPDLLYTDAGGWVWRETKTVSRPLWEGRSLLATYPQLALAVVMTAAGVPGGDPRRSRIELEVLRGDGVSCEEIDPFDASTLDEARTVLGALTGPWAADQTCAPNPGPYCADCEVRRWCPSRQQEAAR</sequence>
<keyword evidence="1" id="KW-0227">DNA damage</keyword>
<dbReference type="EMBL" id="JBHSIT010000006">
    <property type="protein sequence ID" value="MFC4909901.1"/>
    <property type="molecule type" value="Genomic_DNA"/>
</dbReference>
<keyword evidence="7" id="KW-1185">Reference proteome</keyword>
<keyword evidence="2" id="KW-0547">Nucleotide-binding</keyword>
<keyword evidence="2" id="KW-0067">ATP-binding</keyword>
<dbReference type="RefSeq" id="WP_378257798.1">
    <property type="nucleotide sequence ID" value="NZ_JBHSIT010000006.1"/>
</dbReference>
<comment type="caution">
    <text evidence="6">The sequence shown here is derived from an EMBL/GenBank/DDBJ whole genome shotgun (WGS) entry which is preliminary data.</text>
</comment>
<name>A0ABV9U0G2_9ACTN</name>
<proteinExistence type="predicted"/>
<feature type="compositionally biased region" description="Basic and acidic residues" evidence="4">
    <location>
        <begin position="291"/>
        <end position="303"/>
    </location>
</feature>
<keyword evidence="3" id="KW-0234">DNA repair</keyword>
<reference evidence="7" key="1">
    <citation type="journal article" date="2019" name="Int. J. Syst. Evol. Microbiol.">
        <title>The Global Catalogue of Microorganisms (GCM) 10K type strain sequencing project: providing services to taxonomists for standard genome sequencing and annotation.</title>
        <authorList>
            <consortium name="The Broad Institute Genomics Platform"/>
            <consortium name="The Broad Institute Genome Sequencing Center for Infectious Disease"/>
            <person name="Wu L."/>
            <person name="Ma J."/>
        </authorList>
    </citation>
    <scope>NUCLEOTIDE SEQUENCE [LARGE SCALE GENOMIC DNA]</scope>
    <source>
        <strain evidence="7">KLKA75</strain>
    </source>
</reference>
<evidence type="ECO:0000313" key="6">
    <source>
        <dbReference type="EMBL" id="MFC4909901.1"/>
    </source>
</evidence>
<keyword evidence="2" id="KW-0347">Helicase</keyword>
<evidence type="ECO:0000259" key="5">
    <source>
        <dbReference type="Pfam" id="PF12705"/>
    </source>
</evidence>
<evidence type="ECO:0000313" key="7">
    <source>
        <dbReference type="Proteomes" id="UP001595872"/>
    </source>
</evidence>
<dbReference type="Pfam" id="PF12705">
    <property type="entry name" value="PDDEXK_1"/>
    <property type="match status" value="1"/>
</dbReference>
<evidence type="ECO:0000256" key="3">
    <source>
        <dbReference type="ARBA" id="ARBA00023204"/>
    </source>
</evidence>
<accession>A0ABV9U0G2</accession>
<feature type="domain" description="PD-(D/E)XK endonuclease-like" evidence="5">
    <location>
        <begin position="298"/>
        <end position="533"/>
    </location>
</feature>